<evidence type="ECO:0000313" key="5">
    <source>
        <dbReference type="Proteomes" id="UP000824890"/>
    </source>
</evidence>
<reference evidence="4 5" key="1">
    <citation type="submission" date="2021-05" db="EMBL/GenBank/DDBJ databases">
        <title>Genome Assembly of Synthetic Allotetraploid Brassica napus Reveals Homoeologous Exchanges between Subgenomes.</title>
        <authorList>
            <person name="Davis J.T."/>
        </authorList>
    </citation>
    <scope>NUCLEOTIDE SEQUENCE [LARGE SCALE GENOMIC DNA]</scope>
    <source>
        <strain evidence="5">cv. Da-Ae</strain>
        <tissue evidence="4">Seedling</tissue>
    </source>
</reference>
<dbReference type="EMBL" id="JAGKQM010000014">
    <property type="protein sequence ID" value="KAH0883609.1"/>
    <property type="molecule type" value="Genomic_DNA"/>
</dbReference>
<organism evidence="4 5">
    <name type="scientific">Brassica napus</name>
    <name type="common">Rape</name>
    <dbReference type="NCBI Taxonomy" id="3708"/>
    <lineage>
        <taxon>Eukaryota</taxon>
        <taxon>Viridiplantae</taxon>
        <taxon>Streptophyta</taxon>
        <taxon>Embryophyta</taxon>
        <taxon>Tracheophyta</taxon>
        <taxon>Spermatophyta</taxon>
        <taxon>Magnoliopsida</taxon>
        <taxon>eudicotyledons</taxon>
        <taxon>Gunneridae</taxon>
        <taxon>Pentapetalae</taxon>
        <taxon>rosids</taxon>
        <taxon>malvids</taxon>
        <taxon>Brassicales</taxon>
        <taxon>Brassicaceae</taxon>
        <taxon>Brassiceae</taxon>
        <taxon>Brassica</taxon>
    </lineage>
</organism>
<dbReference type="PANTHER" id="PTHR23148:SF0">
    <property type="entry name" value="SERINE_ARGININE REPETITIVE MATRIX PROTEIN 1"/>
    <property type="match status" value="1"/>
</dbReference>
<evidence type="ECO:0000313" key="4">
    <source>
        <dbReference type="EMBL" id="KAH0883609.1"/>
    </source>
</evidence>
<feature type="compositionally biased region" description="Basic and acidic residues" evidence="2">
    <location>
        <begin position="759"/>
        <end position="777"/>
    </location>
</feature>
<feature type="compositionally biased region" description="Basic and acidic residues" evidence="2">
    <location>
        <begin position="633"/>
        <end position="645"/>
    </location>
</feature>
<feature type="compositionally biased region" description="Basic residues" evidence="2">
    <location>
        <begin position="317"/>
        <end position="413"/>
    </location>
</feature>
<protein>
    <recommendedName>
        <fullName evidence="3">PWI domain-containing protein</fullName>
    </recommendedName>
</protein>
<feature type="compositionally biased region" description="Basic residues" evidence="2">
    <location>
        <begin position="778"/>
        <end position="791"/>
    </location>
</feature>
<dbReference type="PROSITE" id="PS51025">
    <property type="entry name" value="PWI"/>
    <property type="match status" value="1"/>
</dbReference>
<dbReference type="SUPFAM" id="SSF101233">
    <property type="entry name" value="PWI domain"/>
    <property type="match status" value="1"/>
</dbReference>
<feature type="region of interest" description="Disordered" evidence="2">
    <location>
        <begin position="168"/>
        <end position="194"/>
    </location>
</feature>
<accession>A0ABQ7ZTN4</accession>
<dbReference type="Pfam" id="PF01480">
    <property type="entry name" value="PWI"/>
    <property type="match status" value="1"/>
</dbReference>
<evidence type="ECO:0000259" key="3">
    <source>
        <dbReference type="PROSITE" id="PS51025"/>
    </source>
</evidence>
<evidence type="ECO:0000256" key="2">
    <source>
        <dbReference type="SAM" id="MobiDB-lite"/>
    </source>
</evidence>
<dbReference type="Gene3D" id="1.20.1390.10">
    <property type="entry name" value="PWI domain"/>
    <property type="match status" value="1"/>
</dbReference>
<proteinExistence type="predicted"/>
<feature type="compositionally biased region" description="Basic and acidic residues" evidence="2">
    <location>
        <begin position="180"/>
        <end position="194"/>
    </location>
</feature>
<dbReference type="InterPro" id="IPR036483">
    <property type="entry name" value="PWI_dom_sf"/>
</dbReference>
<keyword evidence="1" id="KW-0507">mRNA processing</keyword>
<comment type="caution">
    <text evidence="4">The sequence shown here is derived from an EMBL/GenBank/DDBJ whole genome shotgun (WGS) entry which is preliminary data.</text>
</comment>
<feature type="compositionally biased region" description="Basic and acidic residues" evidence="2">
    <location>
        <begin position="694"/>
        <end position="732"/>
    </location>
</feature>
<feature type="compositionally biased region" description="Low complexity" evidence="2">
    <location>
        <begin position="487"/>
        <end position="498"/>
    </location>
</feature>
<dbReference type="InterPro" id="IPR052225">
    <property type="entry name" value="Ser/Arg_repetitive_matrix"/>
</dbReference>
<feature type="compositionally biased region" description="Basic residues" evidence="2">
    <location>
        <begin position="549"/>
        <end position="579"/>
    </location>
</feature>
<dbReference type="PANTHER" id="PTHR23148">
    <property type="entry name" value="SERINE/ARGININE REGULATED NUCLEAR MATRIX PROTEIN"/>
    <property type="match status" value="1"/>
</dbReference>
<feature type="compositionally biased region" description="Low complexity" evidence="2">
    <location>
        <begin position="240"/>
        <end position="249"/>
    </location>
</feature>
<feature type="compositionally biased region" description="Basic and acidic residues" evidence="2">
    <location>
        <begin position="660"/>
        <end position="679"/>
    </location>
</feature>
<gene>
    <name evidence="4" type="ORF">HID58_059705</name>
</gene>
<feature type="region of interest" description="Disordered" evidence="2">
    <location>
        <begin position="238"/>
        <end position="829"/>
    </location>
</feature>
<feature type="domain" description="PWI" evidence="3">
    <location>
        <begin position="27"/>
        <end position="125"/>
    </location>
</feature>
<sequence length="847" mass="97285">MSGGFFRGTTADQDTRFSNKQAKLMKSQKFASELETLVDVSKVKMDVMKPWIATRVTEILGFEDEVLINFIYGLLDKKVVNGKEIQIAITGFMEKNTVKFMKELWTLLLSAQSNSSGIPQQFLDARVAETKRLQDEARKKADENNQLVNEIGKRKCYEDDIQGKIDSGVEHKVSNAMDAKPSRDRPEDERKADEKVGVYERRRYSTSSRFTFEVDQQNKFRIKKLFWLIFYNSGRKSRSLSRSSDASISPRKRRPSYSRRRSRSRSLSRSLSPRRRSIRSPHGSRSRSPIRRRRSPSPQRRRRVSTPERRRQSSPPSRRRRSPSPPVRRRRSPSPPAKRRRSPSPPARRRRSPSPLSRKRRSPSPPVRRRRSPSPPARRQRSPLPFRRRRSPSPVARRRRSPSPLYRRNRSRSRSPLAKRERSDSPGRSPSLVGSRRAPAGQRLPSPPARPRLPSPPAGQRLPSPPPRRAGSPSPMRLGGPQSANHPKSPSPSSLSPPGRKNGLPSPPVRRRRSLTPAKERGSLSPAGRPVGKSPSHDKQGESMSPVRGRGRSPPSRHQKARSPVRRRSPKPVNRRSRRSPSGSRSPDDSRRRRSPSWSRSSSRSPSPPVRRRSPSPSGRKHPRDRRSLGHPSEVRDREDRDQKSKLSRKQLPEMVQEVGRVEHAKEQERKSEKLPERRSSHRMHHGSQMSPVSDKDFGGVENVEGKRQPPSQVEKEDNSDLDAKLNSDSKDKKRRKTKRSERDEAASDSNGSSDSDLEDRKEAKRRRNEEKKTKKEEKKRRREERRRKREERRDEKLKLKNRGYSDSSEGEAGKSKNGEESDPKRLEIELRNKALESLKAKKGISH</sequence>
<feature type="compositionally biased region" description="Low complexity" evidence="2">
    <location>
        <begin position="596"/>
        <end position="605"/>
    </location>
</feature>
<feature type="compositionally biased region" description="Pro residues" evidence="2">
    <location>
        <begin position="445"/>
        <end position="468"/>
    </location>
</feature>
<keyword evidence="5" id="KW-1185">Reference proteome</keyword>
<dbReference type="Proteomes" id="UP000824890">
    <property type="component" value="Unassembled WGS sequence"/>
</dbReference>
<dbReference type="SMART" id="SM00311">
    <property type="entry name" value="PWI"/>
    <property type="match status" value="1"/>
</dbReference>
<name>A0ABQ7ZTN4_BRANA</name>
<feature type="compositionally biased region" description="Basic and acidic residues" evidence="2">
    <location>
        <begin position="812"/>
        <end position="829"/>
    </location>
</feature>
<feature type="compositionally biased region" description="Basic residues" evidence="2">
    <location>
        <begin position="610"/>
        <end position="625"/>
    </location>
</feature>
<dbReference type="InterPro" id="IPR002483">
    <property type="entry name" value="PWI_dom"/>
</dbReference>
<evidence type="ECO:0000256" key="1">
    <source>
        <dbReference type="ARBA" id="ARBA00022664"/>
    </source>
</evidence>
<feature type="compositionally biased region" description="Basic residues" evidence="2">
    <location>
        <begin position="250"/>
        <end position="304"/>
    </location>
</feature>